<sequence length="161" mass="18134">MDKKVLLVFLAIAFLVLFASQTQALVPLRCGNVLLGGFPEAQSPDGFILGMGGVYGRAKNVKVGDVICVRFNLMHNSNKVIKFDSNGVFVGARLNSTNDANNRDFGHQYRNYSWSLNQKFINFEATKIVDRPGVWRFWPAYHINGHYGPFRWHEVVVNVGN</sequence>
<reference evidence="1" key="1">
    <citation type="submission" date="2024-01" db="EMBL/GenBank/DDBJ databases">
        <title>The first autotrophic representatives of the genus Thermodesulfovibrio.</title>
        <authorList>
            <person name="Maltseva A.I."/>
            <person name="Elcheninov A.G."/>
            <person name="Kublanov I.V."/>
            <person name="Lebedinsky A.V."/>
            <person name="Frolov E.N."/>
        </authorList>
    </citation>
    <scope>NUCLEOTIDE SEQUENCE</scope>
    <source>
        <strain evidence="1">3907-1M</strain>
    </source>
</reference>
<dbReference type="AlphaFoldDB" id="A0AAU8GYG6"/>
<proteinExistence type="predicted"/>
<organism evidence="1">
    <name type="scientific">Thermodesulfovibrio autotrophicus</name>
    <dbReference type="NCBI Taxonomy" id="3118333"/>
    <lineage>
        <taxon>Bacteria</taxon>
        <taxon>Pseudomonadati</taxon>
        <taxon>Nitrospirota</taxon>
        <taxon>Thermodesulfovibrionia</taxon>
        <taxon>Thermodesulfovibrionales</taxon>
        <taxon>Thermodesulfovibrionaceae</taxon>
        <taxon>Thermodesulfovibrio</taxon>
    </lineage>
</organism>
<dbReference type="RefSeq" id="WP_353684942.1">
    <property type="nucleotide sequence ID" value="NZ_CP144373.1"/>
</dbReference>
<accession>A0AAU8GYG6</accession>
<protein>
    <submittedName>
        <fullName evidence="1">Uncharacterized protein</fullName>
    </submittedName>
</protein>
<evidence type="ECO:0000313" key="1">
    <source>
        <dbReference type="EMBL" id="XCH47419.1"/>
    </source>
</evidence>
<dbReference type="KEGG" id="taut:V4D30_03880"/>
<gene>
    <name evidence="1" type="ORF">V4D30_03880</name>
</gene>
<dbReference type="EMBL" id="CP144373">
    <property type="protein sequence ID" value="XCH47419.1"/>
    <property type="molecule type" value="Genomic_DNA"/>
</dbReference>
<name>A0AAU8GYG6_9BACT</name>